<dbReference type="GO" id="GO:0003677">
    <property type="term" value="F:DNA binding"/>
    <property type="evidence" value="ECO:0007669"/>
    <property type="project" value="InterPro"/>
</dbReference>
<sequence length="242" mass="27844">MRKVIIVDDEVAGRQLIKEYLEDYPELILLGEANNGVDAVKIINEFKPDLVFLDIQMPGMTGFDVLTHLEELPQIIFSTAYDQYALKAFEVHAVDYLLKPYTKERFKVAVDRLKHNTDENKARPLTESLLMDAPKFPERILVQSQNRLVTIAVEEVIRIEAYGDYSKLVTESKTYVSNYGISILEEKLNDAIFIRVHRSSIINLKAVKELNKYTKSYDVTMLNGDVVRVSRGYMGNIKKLMY</sequence>
<dbReference type="SMART" id="SM00448">
    <property type="entry name" value="REC"/>
    <property type="match status" value="1"/>
</dbReference>
<accession>A0A9X1JQ60</accession>
<evidence type="ECO:0000313" key="4">
    <source>
        <dbReference type="EMBL" id="MBV7268598.1"/>
    </source>
</evidence>
<comment type="caution">
    <text evidence="4">The sequence shown here is derived from an EMBL/GenBank/DDBJ whole genome shotgun (WGS) entry which is preliminary data.</text>
</comment>
<dbReference type="PROSITE" id="PS50930">
    <property type="entry name" value="HTH_LYTTR"/>
    <property type="match status" value="1"/>
</dbReference>
<keyword evidence="5" id="KW-1185">Reference proteome</keyword>
<dbReference type="PANTHER" id="PTHR37299">
    <property type="entry name" value="TRANSCRIPTIONAL REGULATOR-RELATED"/>
    <property type="match status" value="1"/>
</dbReference>
<evidence type="ECO:0000313" key="5">
    <source>
        <dbReference type="Proteomes" id="UP001138894"/>
    </source>
</evidence>
<gene>
    <name evidence="4" type="ORF">KCG49_05230</name>
</gene>
<keyword evidence="1" id="KW-0597">Phosphoprotein</keyword>
<dbReference type="PANTHER" id="PTHR37299:SF1">
    <property type="entry name" value="STAGE 0 SPORULATION PROTEIN A HOMOLOG"/>
    <property type="match status" value="1"/>
</dbReference>
<feature type="domain" description="Response regulatory" evidence="2">
    <location>
        <begin position="3"/>
        <end position="114"/>
    </location>
</feature>
<dbReference type="AlphaFoldDB" id="A0A9X1JQ60"/>
<protein>
    <submittedName>
        <fullName evidence="4">Response regulator</fullName>
    </submittedName>
</protein>
<dbReference type="InterPro" id="IPR046947">
    <property type="entry name" value="LytR-like"/>
</dbReference>
<dbReference type="EMBL" id="JAGSPD010000003">
    <property type="protein sequence ID" value="MBV7268598.1"/>
    <property type="molecule type" value="Genomic_DNA"/>
</dbReference>
<dbReference type="SMART" id="SM00850">
    <property type="entry name" value="LytTR"/>
    <property type="match status" value="1"/>
</dbReference>
<dbReference type="PROSITE" id="PS50110">
    <property type="entry name" value="RESPONSE_REGULATORY"/>
    <property type="match status" value="1"/>
</dbReference>
<organism evidence="4 5">
    <name type="scientific">Winogradskyella luteola</name>
    <dbReference type="NCBI Taxonomy" id="2828330"/>
    <lineage>
        <taxon>Bacteria</taxon>
        <taxon>Pseudomonadati</taxon>
        <taxon>Bacteroidota</taxon>
        <taxon>Flavobacteriia</taxon>
        <taxon>Flavobacteriales</taxon>
        <taxon>Flavobacteriaceae</taxon>
        <taxon>Winogradskyella</taxon>
    </lineage>
</organism>
<feature type="domain" description="HTH LytTR-type" evidence="3">
    <location>
        <begin position="140"/>
        <end position="242"/>
    </location>
</feature>
<proteinExistence type="predicted"/>
<dbReference type="Pfam" id="PF04397">
    <property type="entry name" value="LytTR"/>
    <property type="match status" value="1"/>
</dbReference>
<feature type="modified residue" description="4-aspartylphosphate" evidence="1">
    <location>
        <position position="54"/>
    </location>
</feature>
<dbReference type="InterPro" id="IPR007492">
    <property type="entry name" value="LytTR_DNA-bd_dom"/>
</dbReference>
<dbReference type="RefSeq" id="WP_218545143.1">
    <property type="nucleotide sequence ID" value="NZ_JAGSPD010000003.1"/>
</dbReference>
<evidence type="ECO:0000259" key="3">
    <source>
        <dbReference type="PROSITE" id="PS50930"/>
    </source>
</evidence>
<dbReference type="Proteomes" id="UP001138894">
    <property type="component" value="Unassembled WGS sequence"/>
</dbReference>
<dbReference type="GO" id="GO:0000156">
    <property type="term" value="F:phosphorelay response regulator activity"/>
    <property type="evidence" value="ECO:0007669"/>
    <property type="project" value="InterPro"/>
</dbReference>
<reference evidence="4" key="1">
    <citation type="submission" date="2021-04" db="EMBL/GenBank/DDBJ databases">
        <authorList>
            <person name="Pira H."/>
            <person name="Risdian C."/>
            <person name="Wink J."/>
        </authorList>
    </citation>
    <scope>NUCLEOTIDE SEQUENCE</scope>
    <source>
        <strain evidence="4">WHY3</strain>
    </source>
</reference>
<name>A0A9X1JQ60_9FLAO</name>
<dbReference type="InterPro" id="IPR001789">
    <property type="entry name" value="Sig_transdc_resp-reg_receiver"/>
</dbReference>
<evidence type="ECO:0000259" key="2">
    <source>
        <dbReference type="PROSITE" id="PS50110"/>
    </source>
</evidence>
<evidence type="ECO:0000256" key="1">
    <source>
        <dbReference type="PROSITE-ProRule" id="PRU00169"/>
    </source>
</evidence>
<dbReference type="Pfam" id="PF00072">
    <property type="entry name" value="Response_reg"/>
    <property type="match status" value="1"/>
</dbReference>